<evidence type="ECO:0000313" key="5">
    <source>
        <dbReference type="Proteomes" id="UP001479520"/>
    </source>
</evidence>
<dbReference type="PANTHER" id="PTHR30469">
    <property type="entry name" value="MULTIDRUG RESISTANCE PROTEIN MDTA"/>
    <property type="match status" value="1"/>
</dbReference>
<keyword evidence="3" id="KW-0732">Signal</keyword>
<proteinExistence type="inferred from homology"/>
<evidence type="ECO:0000256" key="1">
    <source>
        <dbReference type="ARBA" id="ARBA00009477"/>
    </source>
</evidence>
<dbReference type="SUPFAM" id="SSF111369">
    <property type="entry name" value="HlyD-like secretion proteins"/>
    <property type="match status" value="1"/>
</dbReference>
<protein>
    <submittedName>
        <fullName evidence="4">Efflux RND transporter periplasmic adaptor subunit</fullName>
    </submittedName>
</protein>
<keyword evidence="5" id="KW-1185">Reference proteome</keyword>
<dbReference type="PROSITE" id="PS51257">
    <property type="entry name" value="PROKAR_LIPOPROTEIN"/>
    <property type="match status" value="1"/>
</dbReference>
<sequence length="342" mass="36071">MRIPVISGLLLVSTLLAGCGEQAAEPAAVAPAQPALTLSPLGELALRPERNAPAAVIGRHEARISAEVAATIQALPVEVGQSVAAGALIVRLDPRDAALALERAEAALAQAEARLAQADAQLQRAQTLRERNFYSPEALTLRETERAAAVADARAARASRDTARRALDKHSLRAPFAGVVRERPAQLGELAAPGSVLLTLVAAGDPEVAAQLQPQDVEVVAQAGEWQFEAAGVRHPLRLIRVSPAMNPESRSVEARFAFAAAAPAIGQSGRLLWRETRPWLPADLLVRRDGRYGVFTAVDGKARFHVLPGASEGRPALVDLPDATRIVVLGRHALQDGAALP</sequence>
<gene>
    <name evidence="4" type="ORF">AADV58_01495</name>
</gene>
<reference evidence="4 5" key="1">
    <citation type="submission" date="2024-04" db="EMBL/GenBank/DDBJ databases">
        <title>Dissimilatory iodate-reducing microorganisms contribute to the enrichment of iodine in groundwater.</title>
        <authorList>
            <person name="Jiang Z."/>
        </authorList>
    </citation>
    <scope>NUCLEOTIDE SEQUENCE [LARGE SCALE GENOMIC DNA]</scope>
    <source>
        <strain evidence="4 5">NCP973</strain>
    </source>
</reference>
<keyword evidence="2" id="KW-0175">Coiled coil</keyword>
<dbReference type="Gene3D" id="2.40.50.100">
    <property type="match status" value="1"/>
</dbReference>
<evidence type="ECO:0000256" key="2">
    <source>
        <dbReference type="SAM" id="Coils"/>
    </source>
</evidence>
<dbReference type="InterPro" id="IPR006143">
    <property type="entry name" value="RND_pump_MFP"/>
</dbReference>
<organism evidence="4 5">
    <name type="scientific">Azonexus hydrophilus</name>
    <dbReference type="NCBI Taxonomy" id="418702"/>
    <lineage>
        <taxon>Bacteria</taxon>
        <taxon>Pseudomonadati</taxon>
        <taxon>Pseudomonadota</taxon>
        <taxon>Betaproteobacteria</taxon>
        <taxon>Rhodocyclales</taxon>
        <taxon>Azonexaceae</taxon>
        <taxon>Azonexus</taxon>
    </lineage>
</organism>
<dbReference type="NCBIfam" id="TIGR01730">
    <property type="entry name" value="RND_mfp"/>
    <property type="match status" value="1"/>
</dbReference>
<dbReference type="Gene3D" id="1.10.287.470">
    <property type="entry name" value="Helix hairpin bin"/>
    <property type="match status" value="1"/>
</dbReference>
<feature type="signal peptide" evidence="3">
    <location>
        <begin position="1"/>
        <end position="23"/>
    </location>
</feature>
<evidence type="ECO:0000313" key="4">
    <source>
        <dbReference type="EMBL" id="WZJ21847.1"/>
    </source>
</evidence>
<dbReference type="Proteomes" id="UP001479520">
    <property type="component" value="Chromosome"/>
</dbReference>
<dbReference type="EMBL" id="CP151406">
    <property type="protein sequence ID" value="WZJ21847.1"/>
    <property type="molecule type" value="Genomic_DNA"/>
</dbReference>
<dbReference type="Gene3D" id="2.40.30.170">
    <property type="match status" value="1"/>
</dbReference>
<feature type="chain" id="PRO_5046960840" evidence="3">
    <location>
        <begin position="24"/>
        <end position="342"/>
    </location>
</feature>
<accession>A0ABZ2XIU7</accession>
<name>A0ABZ2XIU7_9RHOO</name>
<dbReference type="RefSeq" id="WP_341743887.1">
    <property type="nucleotide sequence ID" value="NZ_CP151406.1"/>
</dbReference>
<dbReference type="PANTHER" id="PTHR30469:SF15">
    <property type="entry name" value="HLYD FAMILY OF SECRETION PROTEINS"/>
    <property type="match status" value="1"/>
</dbReference>
<feature type="coiled-coil region" evidence="2">
    <location>
        <begin position="101"/>
        <end position="128"/>
    </location>
</feature>
<evidence type="ECO:0000256" key="3">
    <source>
        <dbReference type="SAM" id="SignalP"/>
    </source>
</evidence>
<comment type="similarity">
    <text evidence="1">Belongs to the membrane fusion protein (MFP) (TC 8.A.1) family.</text>
</comment>